<protein>
    <submittedName>
        <fullName evidence="8">Uncharacterized protein</fullName>
    </submittedName>
</protein>
<dbReference type="Pfam" id="PF04616">
    <property type="entry name" value="Glyco_hydro_43"/>
    <property type="match status" value="1"/>
</dbReference>
<evidence type="ECO:0000256" key="6">
    <source>
        <dbReference type="SAM" id="MobiDB-lite"/>
    </source>
</evidence>
<dbReference type="GO" id="GO:0004553">
    <property type="term" value="F:hydrolase activity, hydrolyzing O-glycosyl compounds"/>
    <property type="evidence" value="ECO:0007669"/>
    <property type="project" value="InterPro"/>
</dbReference>
<evidence type="ECO:0000256" key="3">
    <source>
        <dbReference type="ARBA" id="ARBA00022801"/>
    </source>
</evidence>
<dbReference type="SUPFAM" id="SSF75005">
    <property type="entry name" value="Arabinanase/levansucrase/invertase"/>
    <property type="match status" value="1"/>
</dbReference>
<evidence type="ECO:0000313" key="8">
    <source>
        <dbReference type="EMBL" id="PGH03255.1"/>
    </source>
</evidence>
<dbReference type="PANTHER" id="PTHR43817:SF1">
    <property type="entry name" value="HYDROLASE, FAMILY 43, PUTATIVE (AFU_ORTHOLOGUE AFUA_3G01660)-RELATED"/>
    <property type="match status" value="1"/>
</dbReference>
<dbReference type="InterPro" id="IPR023296">
    <property type="entry name" value="Glyco_hydro_beta-prop_sf"/>
</dbReference>
<dbReference type="PANTHER" id="PTHR43817">
    <property type="entry name" value="GLYCOSYL HYDROLASE"/>
    <property type="match status" value="1"/>
</dbReference>
<evidence type="ECO:0000256" key="5">
    <source>
        <dbReference type="RuleBase" id="RU361187"/>
    </source>
</evidence>
<name>A0A2B7X2U8_POLH7</name>
<dbReference type="STRING" id="1447883.A0A2B7X2U8"/>
<dbReference type="CDD" id="cd18820">
    <property type="entry name" value="GH43_LbAraf43-like"/>
    <property type="match status" value="1"/>
</dbReference>
<dbReference type="OrthoDB" id="272289at2759"/>
<dbReference type="GO" id="GO:0005975">
    <property type="term" value="P:carbohydrate metabolic process"/>
    <property type="evidence" value="ECO:0007669"/>
    <property type="project" value="InterPro"/>
</dbReference>
<evidence type="ECO:0000256" key="4">
    <source>
        <dbReference type="ARBA" id="ARBA00023295"/>
    </source>
</evidence>
<dbReference type="Gene3D" id="2.115.10.20">
    <property type="entry name" value="Glycosyl hydrolase domain, family 43"/>
    <property type="match status" value="1"/>
</dbReference>
<sequence>MLFHLPLLLLASLVSAATYSNPIKDPNGSDPHIVYTGGYYYLTTTTWTDVQLTRATTIEGLKNGERKVVWQDSTPSRCCNVWAPELHYLDGIWYLYYTAGNNQDLNGQRQHVLRGGSSPWDSYSYNGQVDNDWSIDGTILRFPQGNYFVWSCFMNGSPQSLCIAQMNSPNSLGPRHLLSQPTESWERVQNPVNEGPAPMYHGGKTFLAYSASDCWTASYQIGLLTYTSGDPLQASSWRKTGPHFSSSNGNYGTAHNQFFQSPDGTEIWNVYHATRIANGNCGGERYTMVDKVNWNSDGSPNFGQAQRLGTIQQGPSGE</sequence>
<evidence type="ECO:0000313" key="9">
    <source>
        <dbReference type="Proteomes" id="UP000224634"/>
    </source>
</evidence>
<dbReference type="Proteomes" id="UP000224634">
    <property type="component" value="Unassembled WGS sequence"/>
</dbReference>
<evidence type="ECO:0000256" key="1">
    <source>
        <dbReference type="ARBA" id="ARBA00009865"/>
    </source>
</evidence>
<dbReference type="InterPro" id="IPR006710">
    <property type="entry name" value="Glyco_hydro_43"/>
</dbReference>
<feature type="chain" id="PRO_5012473859" evidence="7">
    <location>
        <begin position="17"/>
        <end position="318"/>
    </location>
</feature>
<evidence type="ECO:0000256" key="7">
    <source>
        <dbReference type="SAM" id="SignalP"/>
    </source>
</evidence>
<feature type="signal peptide" evidence="7">
    <location>
        <begin position="1"/>
        <end position="16"/>
    </location>
</feature>
<proteinExistence type="inferred from homology"/>
<reference evidence="8 9" key="1">
    <citation type="submission" date="2017-10" db="EMBL/GenBank/DDBJ databases">
        <title>Comparative genomics in systemic dimorphic fungi from Ajellomycetaceae.</title>
        <authorList>
            <person name="Munoz J.F."/>
            <person name="Mcewen J.G."/>
            <person name="Clay O.K."/>
            <person name="Cuomo C.A."/>
        </authorList>
    </citation>
    <scope>NUCLEOTIDE SEQUENCE [LARGE SCALE GENOMIC DNA]</scope>
    <source>
        <strain evidence="8 9">UAMH7299</strain>
    </source>
</reference>
<comment type="caution">
    <text evidence="8">The sequence shown here is derived from an EMBL/GenBank/DDBJ whole genome shotgun (WGS) entry which is preliminary data.</text>
</comment>
<dbReference type="EMBL" id="PDNA01000213">
    <property type="protein sequence ID" value="PGH03255.1"/>
    <property type="molecule type" value="Genomic_DNA"/>
</dbReference>
<dbReference type="AlphaFoldDB" id="A0A2B7X2U8"/>
<comment type="similarity">
    <text evidence="1 5">Belongs to the glycosyl hydrolase 43 family.</text>
</comment>
<organism evidence="8 9">
    <name type="scientific">Polytolypa hystricis (strain UAMH7299)</name>
    <dbReference type="NCBI Taxonomy" id="1447883"/>
    <lineage>
        <taxon>Eukaryota</taxon>
        <taxon>Fungi</taxon>
        <taxon>Dikarya</taxon>
        <taxon>Ascomycota</taxon>
        <taxon>Pezizomycotina</taxon>
        <taxon>Eurotiomycetes</taxon>
        <taxon>Eurotiomycetidae</taxon>
        <taxon>Onygenales</taxon>
        <taxon>Onygenales incertae sedis</taxon>
        <taxon>Polytolypa</taxon>
    </lineage>
</organism>
<gene>
    <name evidence="8" type="ORF">AJ80_08721</name>
</gene>
<keyword evidence="4 5" id="KW-0326">Glycosidase</keyword>
<evidence type="ECO:0000256" key="2">
    <source>
        <dbReference type="ARBA" id="ARBA00022729"/>
    </source>
</evidence>
<keyword evidence="3 5" id="KW-0378">Hydrolase</keyword>
<feature type="region of interest" description="Disordered" evidence="6">
    <location>
        <begin position="299"/>
        <end position="318"/>
    </location>
</feature>
<keyword evidence="2 7" id="KW-0732">Signal</keyword>
<accession>A0A2B7X2U8</accession>
<keyword evidence="9" id="KW-1185">Reference proteome</keyword>